<dbReference type="AlphaFoldDB" id="A0A4S8QGU3"/>
<dbReference type="OrthoDB" id="3458956at2759"/>
<name>A0A4S8QGU3_9HELO</name>
<evidence type="ECO:0000313" key="2">
    <source>
        <dbReference type="Proteomes" id="UP000308671"/>
    </source>
</evidence>
<proteinExistence type="predicted"/>
<evidence type="ECO:0000313" key="1">
    <source>
        <dbReference type="EMBL" id="THV43967.1"/>
    </source>
</evidence>
<organism evidence="1 2">
    <name type="scientific">Botrytis galanthina</name>
    <dbReference type="NCBI Taxonomy" id="278940"/>
    <lineage>
        <taxon>Eukaryota</taxon>
        <taxon>Fungi</taxon>
        <taxon>Dikarya</taxon>
        <taxon>Ascomycota</taxon>
        <taxon>Pezizomycotina</taxon>
        <taxon>Leotiomycetes</taxon>
        <taxon>Helotiales</taxon>
        <taxon>Sclerotiniaceae</taxon>
        <taxon>Botrytis</taxon>
    </lineage>
</organism>
<dbReference type="Proteomes" id="UP000308671">
    <property type="component" value="Unassembled WGS sequence"/>
</dbReference>
<reference evidence="1 2" key="1">
    <citation type="submission" date="2017-12" db="EMBL/GenBank/DDBJ databases">
        <title>Comparative genomics of Botrytis spp.</title>
        <authorList>
            <person name="Valero-Jimenez C.A."/>
            <person name="Tapia P."/>
            <person name="Veloso J."/>
            <person name="Silva-Moreno E."/>
            <person name="Staats M."/>
            <person name="Valdes J.H."/>
            <person name="Van Kan J.A.L."/>
        </authorList>
    </citation>
    <scope>NUCLEOTIDE SEQUENCE [LARGE SCALE GENOMIC DNA]</scope>
    <source>
        <strain evidence="1 2">MUCL435</strain>
    </source>
</reference>
<keyword evidence="2" id="KW-1185">Reference proteome</keyword>
<comment type="caution">
    <text evidence="1">The sequence shown here is derived from an EMBL/GenBank/DDBJ whole genome shotgun (WGS) entry which is preliminary data.</text>
</comment>
<dbReference type="EMBL" id="PQXL01000785">
    <property type="protein sequence ID" value="THV43967.1"/>
    <property type="molecule type" value="Genomic_DNA"/>
</dbReference>
<protein>
    <submittedName>
        <fullName evidence="1">Uncharacterized protein</fullName>
    </submittedName>
</protein>
<sequence length="75" mass="8300">MIILDVFKSQSQSMDDLITCQIATLHPDPLPGFNWSLTYRGFSLGCNLLVAAASFASDNGAMQNATMNYNWPQKE</sequence>
<gene>
    <name evidence="1" type="ORF">BGAL_0790g00040</name>
</gene>
<accession>A0A4S8QGU3</accession>